<sequence>MTGLATWAAMGGYAIFVWPAYGIAAAALGLVATLSIRRYRMAQRRLAQITGERRGEDR</sequence>
<protein>
    <recommendedName>
        <fullName evidence="4 12">Heme exporter protein D</fullName>
    </recommendedName>
</protein>
<comment type="similarity">
    <text evidence="3 12">Belongs to the CcmD/CycX/HelD family.</text>
</comment>
<dbReference type="Proteomes" id="UP000646365">
    <property type="component" value="Unassembled WGS sequence"/>
</dbReference>
<dbReference type="GO" id="GO:0005886">
    <property type="term" value="C:plasma membrane"/>
    <property type="evidence" value="ECO:0007669"/>
    <property type="project" value="UniProtKB-SubCell"/>
</dbReference>
<evidence type="ECO:0000256" key="11">
    <source>
        <dbReference type="ARBA" id="ARBA00023136"/>
    </source>
</evidence>
<evidence type="ECO:0000256" key="3">
    <source>
        <dbReference type="ARBA" id="ARBA00008741"/>
    </source>
</evidence>
<keyword evidence="8 12" id="KW-0812">Transmembrane</keyword>
<keyword evidence="9 12" id="KW-0201">Cytochrome c-type biogenesis</keyword>
<dbReference type="Pfam" id="PF04995">
    <property type="entry name" value="CcmD"/>
    <property type="match status" value="1"/>
</dbReference>
<comment type="function">
    <text evidence="1 12">Required for the export of heme to the periplasm for the biogenesis of c-type cytochromes.</text>
</comment>
<reference evidence="13" key="2">
    <citation type="submission" date="2020-09" db="EMBL/GenBank/DDBJ databases">
        <authorList>
            <person name="Sun Q."/>
            <person name="Zhou Y."/>
        </authorList>
    </citation>
    <scope>NUCLEOTIDE SEQUENCE</scope>
    <source>
        <strain evidence="13">CGMCC 1.15725</strain>
    </source>
</reference>
<keyword evidence="7 12" id="KW-0997">Cell inner membrane</keyword>
<dbReference type="RefSeq" id="WP_189049915.1">
    <property type="nucleotide sequence ID" value="NZ_BMJQ01000012.1"/>
</dbReference>
<organism evidence="13 14">
    <name type="scientific">Aliidongia dinghuensis</name>
    <dbReference type="NCBI Taxonomy" id="1867774"/>
    <lineage>
        <taxon>Bacteria</taxon>
        <taxon>Pseudomonadati</taxon>
        <taxon>Pseudomonadota</taxon>
        <taxon>Alphaproteobacteria</taxon>
        <taxon>Rhodospirillales</taxon>
        <taxon>Dongiaceae</taxon>
        <taxon>Aliidongia</taxon>
    </lineage>
</organism>
<dbReference type="NCBIfam" id="TIGR03141">
    <property type="entry name" value="cytochro_ccmD"/>
    <property type="match status" value="1"/>
</dbReference>
<comment type="caution">
    <text evidence="13">The sequence shown here is derived from an EMBL/GenBank/DDBJ whole genome shotgun (WGS) entry which is preliminary data.</text>
</comment>
<evidence type="ECO:0000256" key="9">
    <source>
        <dbReference type="ARBA" id="ARBA00022748"/>
    </source>
</evidence>
<evidence type="ECO:0000256" key="7">
    <source>
        <dbReference type="ARBA" id="ARBA00022519"/>
    </source>
</evidence>
<dbReference type="GO" id="GO:0015886">
    <property type="term" value="P:heme transport"/>
    <property type="evidence" value="ECO:0007669"/>
    <property type="project" value="InterPro"/>
</dbReference>
<dbReference type="InterPro" id="IPR007078">
    <property type="entry name" value="Haem_export_protD_CcmD"/>
</dbReference>
<evidence type="ECO:0000256" key="6">
    <source>
        <dbReference type="ARBA" id="ARBA00022475"/>
    </source>
</evidence>
<evidence type="ECO:0000256" key="10">
    <source>
        <dbReference type="ARBA" id="ARBA00022989"/>
    </source>
</evidence>
<evidence type="ECO:0000313" key="13">
    <source>
        <dbReference type="EMBL" id="GGF33449.1"/>
    </source>
</evidence>
<dbReference type="AlphaFoldDB" id="A0A8J2YYJ3"/>
<dbReference type="GO" id="GO:0017004">
    <property type="term" value="P:cytochrome complex assembly"/>
    <property type="evidence" value="ECO:0007669"/>
    <property type="project" value="UniProtKB-KW"/>
</dbReference>
<evidence type="ECO:0000256" key="5">
    <source>
        <dbReference type="ARBA" id="ARBA00022448"/>
    </source>
</evidence>
<proteinExistence type="inferred from homology"/>
<evidence type="ECO:0000256" key="1">
    <source>
        <dbReference type="ARBA" id="ARBA00002442"/>
    </source>
</evidence>
<name>A0A8J2YYJ3_9PROT</name>
<keyword evidence="6 12" id="KW-1003">Cell membrane</keyword>
<keyword evidence="10 12" id="KW-1133">Transmembrane helix</keyword>
<evidence type="ECO:0000256" key="4">
    <source>
        <dbReference type="ARBA" id="ARBA00016461"/>
    </source>
</evidence>
<accession>A0A8J2YYJ3</accession>
<evidence type="ECO:0000256" key="2">
    <source>
        <dbReference type="ARBA" id="ARBA00004377"/>
    </source>
</evidence>
<feature type="transmembrane region" description="Helical" evidence="12">
    <location>
        <begin position="12"/>
        <end position="36"/>
    </location>
</feature>
<evidence type="ECO:0000256" key="12">
    <source>
        <dbReference type="RuleBase" id="RU363101"/>
    </source>
</evidence>
<gene>
    <name evidence="13" type="ORF">GCM10011611_44610</name>
</gene>
<reference evidence="13" key="1">
    <citation type="journal article" date="2014" name="Int. J. Syst. Evol. Microbiol.">
        <title>Complete genome sequence of Corynebacterium casei LMG S-19264T (=DSM 44701T), isolated from a smear-ripened cheese.</title>
        <authorList>
            <consortium name="US DOE Joint Genome Institute (JGI-PGF)"/>
            <person name="Walter F."/>
            <person name="Albersmeier A."/>
            <person name="Kalinowski J."/>
            <person name="Ruckert C."/>
        </authorList>
    </citation>
    <scope>NUCLEOTIDE SEQUENCE</scope>
    <source>
        <strain evidence="13">CGMCC 1.15725</strain>
    </source>
</reference>
<keyword evidence="5 12" id="KW-0813">Transport</keyword>
<evidence type="ECO:0000313" key="14">
    <source>
        <dbReference type="Proteomes" id="UP000646365"/>
    </source>
</evidence>
<keyword evidence="14" id="KW-1185">Reference proteome</keyword>
<keyword evidence="11 12" id="KW-0472">Membrane</keyword>
<evidence type="ECO:0000256" key="8">
    <source>
        <dbReference type="ARBA" id="ARBA00022692"/>
    </source>
</evidence>
<comment type="subcellular location">
    <subcellularLocation>
        <location evidence="2 12">Cell inner membrane</location>
        <topology evidence="2 12">Single-pass membrane protein</topology>
    </subcellularLocation>
</comment>
<dbReference type="EMBL" id="BMJQ01000012">
    <property type="protein sequence ID" value="GGF33449.1"/>
    <property type="molecule type" value="Genomic_DNA"/>
</dbReference>